<dbReference type="InterPro" id="IPR039422">
    <property type="entry name" value="MarR/SlyA-like"/>
</dbReference>
<dbReference type="InterPro" id="IPR036390">
    <property type="entry name" value="WH_DNA-bd_sf"/>
</dbReference>
<gene>
    <name evidence="3" type="ORF">NCCP1664_11280</name>
</gene>
<dbReference type="EMBL" id="BKDJ01000004">
    <property type="protein sequence ID" value="GER22631.1"/>
    <property type="molecule type" value="Genomic_DNA"/>
</dbReference>
<feature type="domain" description="HTH marR-type" evidence="2">
    <location>
        <begin position="12"/>
        <end position="143"/>
    </location>
</feature>
<dbReference type="GO" id="GO:0003700">
    <property type="term" value="F:DNA-binding transcription factor activity"/>
    <property type="evidence" value="ECO:0007669"/>
    <property type="project" value="InterPro"/>
</dbReference>
<evidence type="ECO:0000259" key="2">
    <source>
        <dbReference type="PROSITE" id="PS50995"/>
    </source>
</evidence>
<comment type="caution">
    <text evidence="3">The sequence shown here is derived from an EMBL/GenBank/DDBJ whole genome shotgun (WGS) entry which is preliminary data.</text>
</comment>
<dbReference type="Pfam" id="PF12802">
    <property type="entry name" value="MarR_2"/>
    <property type="match status" value="1"/>
</dbReference>
<dbReference type="SMART" id="SM00347">
    <property type="entry name" value="HTH_MARR"/>
    <property type="match status" value="1"/>
</dbReference>
<dbReference type="InterPro" id="IPR036388">
    <property type="entry name" value="WH-like_DNA-bd_sf"/>
</dbReference>
<dbReference type="PANTHER" id="PTHR33164:SF43">
    <property type="entry name" value="HTH-TYPE TRANSCRIPTIONAL REPRESSOR YETL"/>
    <property type="match status" value="1"/>
</dbReference>
<evidence type="ECO:0000256" key="1">
    <source>
        <dbReference type="SAM" id="MobiDB-lite"/>
    </source>
</evidence>
<reference evidence="3 4" key="1">
    <citation type="submission" date="2019-09" db="EMBL/GenBank/DDBJ databases">
        <title>Arthrobacter zafarii sp. nov., a moderately thermotolerant and halotolerant actinobacterium isolated from Cholistan desert soil of Pakistan.</title>
        <authorList>
            <person name="Amin A."/>
            <person name="Ahmed I."/>
            <person name="Khalid N."/>
            <person name="Schumann P."/>
            <person name="Busse H.J."/>
            <person name="Khan I.U."/>
            <person name="Li S."/>
            <person name="Li W.J."/>
        </authorList>
    </citation>
    <scope>NUCLEOTIDE SEQUENCE [LARGE SCALE GENOMIC DNA]</scope>
    <source>
        <strain evidence="3 4">NCCP-1664</strain>
    </source>
</reference>
<dbReference type="Gene3D" id="1.10.10.10">
    <property type="entry name" value="Winged helix-like DNA-binding domain superfamily/Winged helix DNA-binding domain"/>
    <property type="match status" value="1"/>
</dbReference>
<protein>
    <recommendedName>
        <fullName evidence="2">HTH marR-type domain-containing protein</fullName>
    </recommendedName>
</protein>
<dbReference type="AlphaFoldDB" id="A0A5A7NSB8"/>
<sequence length="183" mass="19290">MEAAPTGIDELASALARLILDTAREIRPQIEDAAQAVPLTPSEVLLVRHVAHAPGITPGELSGRAHMQRSNVSTTLRSLESKGLIERRSGGGDARCVELHPTPATLRNMAAFGAARATVVRESVEASEEELRTAVELLERLQQGLERRRREHHAPGSEGVATAALATGTATATAPTGTGTGKR</sequence>
<dbReference type="PROSITE" id="PS50995">
    <property type="entry name" value="HTH_MARR_2"/>
    <property type="match status" value="1"/>
</dbReference>
<name>A0A5A7NSB8_9MICC</name>
<dbReference type="OrthoDB" id="5506299at2"/>
<dbReference type="InterPro" id="IPR000835">
    <property type="entry name" value="HTH_MarR-typ"/>
</dbReference>
<feature type="compositionally biased region" description="Low complexity" evidence="1">
    <location>
        <begin position="161"/>
        <end position="177"/>
    </location>
</feature>
<dbReference type="RefSeq" id="WP_149956255.1">
    <property type="nucleotide sequence ID" value="NZ_BKDJ01000004.1"/>
</dbReference>
<dbReference type="PANTHER" id="PTHR33164">
    <property type="entry name" value="TRANSCRIPTIONAL REGULATOR, MARR FAMILY"/>
    <property type="match status" value="1"/>
</dbReference>
<dbReference type="SUPFAM" id="SSF46785">
    <property type="entry name" value="Winged helix' DNA-binding domain"/>
    <property type="match status" value="1"/>
</dbReference>
<dbReference type="GO" id="GO:0006950">
    <property type="term" value="P:response to stress"/>
    <property type="evidence" value="ECO:0007669"/>
    <property type="project" value="TreeGrafter"/>
</dbReference>
<accession>A0A5A7NSB8</accession>
<evidence type="ECO:0000313" key="4">
    <source>
        <dbReference type="Proteomes" id="UP000325307"/>
    </source>
</evidence>
<feature type="region of interest" description="Disordered" evidence="1">
    <location>
        <begin position="146"/>
        <end position="183"/>
    </location>
</feature>
<dbReference type="Proteomes" id="UP000325307">
    <property type="component" value="Unassembled WGS sequence"/>
</dbReference>
<organism evidence="3 4">
    <name type="scientific">Zafaria cholistanensis</name>
    <dbReference type="NCBI Taxonomy" id="1682741"/>
    <lineage>
        <taxon>Bacteria</taxon>
        <taxon>Bacillati</taxon>
        <taxon>Actinomycetota</taxon>
        <taxon>Actinomycetes</taxon>
        <taxon>Micrococcales</taxon>
        <taxon>Micrococcaceae</taxon>
        <taxon>Zafaria</taxon>
    </lineage>
</organism>
<evidence type="ECO:0000313" key="3">
    <source>
        <dbReference type="EMBL" id="GER22631.1"/>
    </source>
</evidence>
<keyword evidence="4" id="KW-1185">Reference proteome</keyword>
<proteinExistence type="predicted"/>